<sequence length="316" mass="35999">MAKHDDVLFAHNATVGPVAILKTNLDFVILSTTLTYYRCNKFFLFPDYLALYMISDFFVNQYTEVMRQATRNQVPITKQRTFFHLVPPLSVQKSIVAILDKAFAAIAKAKANAEQNLKNAKELFESYLQSIKAEKKPLSNLVDIKTGKLNANAAVENGKYPFFTCSREIFAIDNYAFDLEAILLAGNNASGDFNVKHHKGKFNAYQRTYVITVNKENKVLYRYLYFQLLNSLKEFKKKSVGANTRFLKLGMIQEMQIALPSITEQQTIVKKLDTLSAETKKLEAIYQQKADDLEELKKSVLQKAFNGELTEKEIAL</sequence>
<dbReference type="SUPFAM" id="SSF116734">
    <property type="entry name" value="DNA methylase specificity domain"/>
    <property type="match status" value="2"/>
</dbReference>
<feature type="coiled-coil region" evidence="4">
    <location>
        <begin position="103"/>
        <end position="130"/>
    </location>
</feature>
<dbReference type="Proteomes" id="UP000218542">
    <property type="component" value="Unassembled WGS sequence"/>
</dbReference>
<dbReference type="GO" id="GO:0009307">
    <property type="term" value="P:DNA restriction-modification system"/>
    <property type="evidence" value="ECO:0007669"/>
    <property type="project" value="UniProtKB-KW"/>
</dbReference>
<evidence type="ECO:0000259" key="5">
    <source>
        <dbReference type="Pfam" id="PF01420"/>
    </source>
</evidence>
<dbReference type="PANTHER" id="PTHR30408">
    <property type="entry name" value="TYPE-1 RESTRICTION ENZYME ECOKI SPECIFICITY PROTEIN"/>
    <property type="match status" value="1"/>
</dbReference>
<name>A0A286U2Y6_9BACT</name>
<organism evidence="6 7">
    <name type="scientific">Candidatus Scalindua japonica</name>
    <dbReference type="NCBI Taxonomy" id="1284222"/>
    <lineage>
        <taxon>Bacteria</taxon>
        <taxon>Pseudomonadati</taxon>
        <taxon>Planctomycetota</taxon>
        <taxon>Candidatus Brocadiia</taxon>
        <taxon>Candidatus Brocadiales</taxon>
        <taxon>Candidatus Scalinduaceae</taxon>
        <taxon>Candidatus Scalindua</taxon>
    </lineage>
</organism>
<dbReference type="GO" id="GO:0003677">
    <property type="term" value="F:DNA binding"/>
    <property type="evidence" value="ECO:0007669"/>
    <property type="project" value="UniProtKB-KW"/>
</dbReference>
<feature type="domain" description="Type I restriction modification DNA specificity" evidence="5">
    <location>
        <begin position="134"/>
        <end position="283"/>
    </location>
</feature>
<evidence type="ECO:0000256" key="2">
    <source>
        <dbReference type="ARBA" id="ARBA00022747"/>
    </source>
</evidence>
<evidence type="ECO:0000256" key="1">
    <source>
        <dbReference type="ARBA" id="ARBA00010923"/>
    </source>
</evidence>
<evidence type="ECO:0000256" key="3">
    <source>
        <dbReference type="ARBA" id="ARBA00023125"/>
    </source>
</evidence>
<gene>
    <name evidence="6" type="ORF">SCALIN_C34_0047</name>
</gene>
<dbReference type="OrthoDB" id="9811611at2"/>
<protein>
    <submittedName>
        <fullName evidence="6">Restriction endonuclease S subunit</fullName>
    </submittedName>
</protein>
<dbReference type="GO" id="GO:0004519">
    <property type="term" value="F:endonuclease activity"/>
    <property type="evidence" value="ECO:0007669"/>
    <property type="project" value="UniProtKB-KW"/>
</dbReference>
<keyword evidence="3" id="KW-0238">DNA-binding</keyword>
<keyword evidence="6" id="KW-0540">Nuclease</keyword>
<dbReference type="Gene3D" id="1.10.287.1120">
    <property type="entry name" value="Bipartite methylase S protein"/>
    <property type="match status" value="1"/>
</dbReference>
<dbReference type="Gene3D" id="3.90.220.20">
    <property type="entry name" value="DNA methylase specificity domains"/>
    <property type="match status" value="2"/>
</dbReference>
<keyword evidence="2" id="KW-0680">Restriction system</keyword>
<dbReference type="EMBL" id="BAOS01000034">
    <property type="protein sequence ID" value="GAX62496.1"/>
    <property type="molecule type" value="Genomic_DNA"/>
</dbReference>
<comment type="similarity">
    <text evidence="1">Belongs to the type-I restriction system S methylase family.</text>
</comment>
<evidence type="ECO:0000313" key="6">
    <source>
        <dbReference type="EMBL" id="GAX62496.1"/>
    </source>
</evidence>
<comment type="caution">
    <text evidence="6">The sequence shown here is derived from an EMBL/GenBank/DDBJ whole genome shotgun (WGS) entry which is preliminary data.</text>
</comment>
<dbReference type="InterPro" id="IPR000055">
    <property type="entry name" value="Restrct_endonuc_typeI_TRD"/>
</dbReference>
<keyword evidence="7" id="KW-1185">Reference proteome</keyword>
<reference evidence="7" key="1">
    <citation type="journal article" date="2017" name="Environ. Microbiol. Rep.">
        <title>Genetic Diversity of Marine Anaerobic Ammonium-Oxidizing Bacteria as Revealed by Genomic and Proteomic Analyses of 'Candidatus Scalindua japonica'.</title>
        <authorList>
            <person name="Oshiki M."/>
            <person name="Mizuto K."/>
            <person name="Kimura Z."/>
            <person name="Kindaichi T."/>
            <person name="Satoh H."/>
            <person name="Okabe S."/>
        </authorList>
    </citation>
    <scope>NUCLEOTIDE SEQUENCE [LARGE SCALE GENOMIC DNA]</scope>
    <source>
        <strain evidence="7">husup-a2</strain>
    </source>
</reference>
<accession>A0A286U2Y6</accession>
<dbReference type="Pfam" id="PF01420">
    <property type="entry name" value="Methylase_S"/>
    <property type="match status" value="1"/>
</dbReference>
<evidence type="ECO:0000256" key="4">
    <source>
        <dbReference type="SAM" id="Coils"/>
    </source>
</evidence>
<keyword evidence="6" id="KW-0255">Endonuclease</keyword>
<dbReference type="InterPro" id="IPR052021">
    <property type="entry name" value="Type-I_RS_S_subunit"/>
</dbReference>
<dbReference type="InterPro" id="IPR044946">
    <property type="entry name" value="Restrct_endonuc_typeI_TRD_sf"/>
</dbReference>
<keyword evidence="6" id="KW-0378">Hydrolase</keyword>
<keyword evidence="4" id="KW-0175">Coiled coil</keyword>
<dbReference type="PANTHER" id="PTHR30408:SF12">
    <property type="entry name" value="TYPE I RESTRICTION ENZYME MJAVIII SPECIFICITY SUBUNIT"/>
    <property type="match status" value="1"/>
</dbReference>
<dbReference type="AlphaFoldDB" id="A0A286U2Y6"/>
<proteinExistence type="inferred from homology"/>
<evidence type="ECO:0000313" key="7">
    <source>
        <dbReference type="Proteomes" id="UP000218542"/>
    </source>
</evidence>